<reference evidence="1" key="1">
    <citation type="submission" date="2023-03" db="EMBL/GenBank/DDBJ databases">
        <title>Massive genome expansion in bonnet fungi (Mycena s.s.) driven by repeated elements and novel gene families across ecological guilds.</title>
        <authorList>
            <consortium name="Lawrence Berkeley National Laboratory"/>
            <person name="Harder C.B."/>
            <person name="Miyauchi S."/>
            <person name="Viragh M."/>
            <person name="Kuo A."/>
            <person name="Thoen E."/>
            <person name="Andreopoulos B."/>
            <person name="Lu D."/>
            <person name="Skrede I."/>
            <person name="Drula E."/>
            <person name="Henrissat B."/>
            <person name="Morin E."/>
            <person name="Kohler A."/>
            <person name="Barry K."/>
            <person name="LaButti K."/>
            <person name="Morin E."/>
            <person name="Salamov A."/>
            <person name="Lipzen A."/>
            <person name="Mereny Z."/>
            <person name="Hegedus B."/>
            <person name="Baldrian P."/>
            <person name="Stursova M."/>
            <person name="Weitz H."/>
            <person name="Taylor A."/>
            <person name="Grigoriev I.V."/>
            <person name="Nagy L.G."/>
            <person name="Martin F."/>
            <person name="Kauserud H."/>
        </authorList>
    </citation>
    <scope>NUCLEOTIDE SEQUENCE</scope>
    <source>
        <strain evidence="1">CBHHK188m</strain>
    </source>
</reference>
<comment type="caution">
    <text evidence="1">The sequence shown here is derived from an EMBL/GenBank/DDBJ whole genome shotgun (WGS) entry which is preliminary data.</text>
</comment>
<evidence type="ECO:0000313" key="2">
    <source>
        <dbReference type="Proteomes" id="UP001215280"/>
    </source>
</evidence>
<feature type="non-terminal residue" evidence="1">
    <location>
        <position position="68"/>
    </location>
</feature>
<accession>A0AAD7K8L0</accession>
<gene>
    <name evidence="1" type="ORF">DFH07DRAFT_687637</name>
</gene>
<protein>
    <submittedName>
        <fullName evidence="1">Uncharacterized protein</fullName>
    </submittedName>
</protein>
<keyword evidence="2" id="KW-1185">Reference proteome</keyword>
<name>A0AAD7K8L0_9AGAR</name>
<sequence>RMHTVKLTSGDESDDRAAIAEIRVRAGQLDVVIATPVRACSSMLRDHWEVNTLGPLVLFQATRTLLLA</sequence>
<feature type="non-terminal residue" evidence="1">
    <location>
        <position position="1"/>
    </location>
</feature>
<dbReference type="Proteomes" id="UP001215280">
    <property type="component" value="Unassembled WGS sequence"/>
</dbReference>
<dbReference type="AlphaFoldDB" id="A0AAD7K8L0"/>
<proteinExistence type="predicted"/>
<dbReference type="EMBL" id="JARJLG010000007">
    <property type="protein sequence ID" value="KAJ7779339.1"/>
    <property type="molecule type" value="Genomic_DNA"/>
</dbReference>
<evidence type="ECO:0000313" key="1">
    <source>
        <dbReference type="EMBL" id="KAJ7779339.1"/>
    </source>
</evidence>
<organism evidence="1 2">
    <name type="scientific">Mycena maculata</name>
    <dbReference type="NCBI Taxonomy" id="230809"/>
    <lineage>
        <taxon>Eukaryota</taxon>
        <taxon>Fungi</taxon>
        <taxon>Dikarya</taxon>
        <taxon>Basidiomycota</taxon>
        <taxon>Agaricomycotina</taxon>
        <taxon>Agaricomycetes</taxon>
        <taxon>Agaricomycetidae</taxon>
        <taxon>Agaricales</taxon>
        <taxon>Marasmiineae</taxon>
        <taxon>Mycenaceae</taxon>
        <taxon>Mycena</taxon>
    </lineage>
</organism>